<dbReference type="Proteomes" id="UP001249076">
    <property type="component" value="Unassembled WGS sequence"/>
</dbReference>
<dbReference type="Gene3D" id="3.40.50.360">
    <property type="match status" value="1"/>
</dbReference>
<dbReference type="Pfam" id="PF03358">
    <property type="entry name" value="FMN_red"/>
    <property type="match status" value="1"/>
</dbReference>
<accession>A0AAJ2F177</accession>
<protein>
    <submittedName>
        <fullName evidence="4">Multimeric flavodoxin WrbA</fullName>
    </submittedName>
</protein>
<keyword evidence="2" id="KW-0288">FMN</keyword>
<evidence type="ECO:0000259" key="3">
    <source>
        <dbReference type="PROSITE" id="PS50902"/>
    </source>
</evidence>
<dbReference type="Proteomes" id="UP001253458">
    <property type="component" value="Unassembled WGS sequence"/>
</dbReference>
<evidence type="ECO:0000313" key="4">
    <source>
        <dbReference type="EMBL" id="MDR6766997.1"/>
    </source>
</evidence>
<dbReference type="SUPFAM" id="SSF52218">
    <property type="entry name" value="Flavoproteins"/>
    <property type="match status" value="1"/>
</dbReference>
<dbReference type="EMBL" id="JAVDTS010000004">
    <property type="protein sequence ID" value="MDR6838287.1"/>
    <property type="molecule type" value="Genomic_DNA"/>
</dbReference>
<dbReference type="PROSITE" id="PS50902">
    <property type="entry name" value="FLAVODOXIN_LIKE"/>
    <property type="match status" value="1"/>
</dbReference>
<evidence type="ECO:0000313" key="6">
    <source>
        <dbReference type="Proteomes" id="UP001249076"/>
    </source>
</evidence>
<dbReference type="AlphaFoldDB" id="A0AAJ2F177"/>
<keyword evidence="6" id="KW-1185">Reference proteome</keyword>
<sequence>MHVLYAGAMHATKTLLVVYHSHTGGTRLMVEAAVAGAQAGDSGVEVRLLRAPEAQAADVLAADGYLFATPENLAAVSGLLKDFFDRTYYGALDQINGRPYASLVCAGSDGTNATRQIARIATGWRLRPVADPLIVCTHAQTPEAILAPKQIGPADLERCRALGEAMAAGLGMGVF</sequence>
<evidence type="ECO:0000313" key="5">
    <source>
        <dbReference type="EMBL" id="MDR6838287.1"/>
    </source>
</evidence>
<name>A0AAJ2F177_ACIDE</name>
<dbReference type="InterPro" id="IPR005025">
    <property type="entry name" value="FMN_Rdtase-like_dom"/>
</dbReference>
<evidence type="ECO:0000313" key="7">
    <source>
        <dbReference type="Proteomes" id="UP001253458"/>
    </source>
</evidence>
<dbReference type="InterPro" id="IPR029039">
    <property type="entry name" value="Flavoprotein-like_sf"/>
</dbReference>
<dbReference type="InterPro" id="IPR008254">
    <property type="entry name" value="Flavodoxin/NO_synth"/>
</dbReference>
<gene>
    <name evidence="4" type="ORF">J2W88_002272</name>
    <name evidence="5" type="ORF">J2W93_003128</name>
</gene>
<proteinExistence type="predicted"/>
<evidence type="ECO:0000256" key="1">
    <source>
        <dbReference type="ARBA" id="ARBA00022630"/>
    </source>
</evidence>
<keyword evidence="1" id="KW-0285">Flavoprotein</keyword>
<evidence type="ECO:0000256" key="2">
    <source>
        <dbReference type="ARBA" id="ARBA00022643"/>
    </source>
</evidence>
<feature type="domain" description="Flavodoxin-like" evidence="3">
    <location>
        <begin position="15"/>
        <end position="175"/>
    </location>
</feature>
<reference evidence="4 6" key="1">
    <citation type="submission" date="2023-07" db="EMBL/GenBank/DDBJ databases">
        <title>Sorghum-associated microbial communities from plants grown in Nebraska, USA.</title>
        <authorList>
            <person name="Schachtman D."/>
        </authorList>
    </citation>
    <scope>NUCLEOTIDE SEQUENCE</scope>
    <source>
        <strain evidence="5 6">BE105</strain>
        <strain evidence="4">BE69</strain>
    </source>
</reference>
<organism evidence="4 7">
    <name type="scientific">Acidovorax delafieldii</name>
    <name type="common">Pseudomonas delafieldii</name>
    <dbReference type="NCBI Taxonomy" id="47920"/>
    <lineage>
        <taxon>Bacteria</taxon>
        <taxon>Pseudomonadati</taxon>
        <taxon>Pseudomonadota</taxon>
        <taxon>Betaproteobacteria</taxon>
        <taxon>Burkholderiales</taxon>
        <taxon>Comamonadaceae</taxon>
        <taxon>Acidovorax</taxon>
    </lineage>
</organism>
<dbReference type="EMBL" id="JAVDTL010000003">
    <property type="protein sequence ID" value="MDR6766997.1"/>
    <property type="molecule type" value="Genomic_DNA"/>
</dbReference>
<dbReference type="GO" id="GO:0016491">
    <property type="term" value="F:oxidoreductase activity"/>
    <property type="evidence" value="ECO:0007669"/>
    <property type="project" value="InterPro"/>
</dbReference>
<comment type="caution">
    <text evidence="4">The sequence shown here is derived from an EMBL/GenBank/DDBJ whole genome shotgun (WGS) entry which is preliminary data.</text>
</comment>
<dbReference type="GO" id="GO:0010181">
    <property type="term" value="F:FMN binding"/>
    <property type="evidence" value="ECO:0007669"/>
    <property type="project" value="InterPro"/>
</dbReference>